<keyword evidence="7" id="KW-1133">Transmembrane helix</keyword>
<reference evidence="9 10" key="1">
    <citation type="journal article" date="2019" name="Int. J. Syst. Evol. Microbiol.">
        <title>The Global Catalogue of Microorganisms (GCM) 10K type strain sequencing project: providing services to taxonomists for standard genome sequencing and annotation.</title>
        <authorList>
            <consortium name="The Broad Institute Genomics Platform"/>
            <consortium name="The Broad Institute Genome Sequencing Center for Infectious Disease"/>
            <person name="Wu L."/>
            <person name="Ma J."/>
        </authorList>
    </citation>
    <scope>NUCLEOTIDE SEQUENCE [LARGE SCALE GENOMIC DNA]</scope>
    <source>
        <strain evidence="9 10">DSM 29988</strain>
    </source>
</reference>
<organism evidence="9 10">
    <name type="scientific">Haloferax namakaokahaiae</name>
    <dbReference type="NCBI Taxonomy" id="1748331"/>
    <lineage>
        <taxon>Archaea</taxon>
        <taxon>Methanobacteriati</taxon>
        <taxon>Methanobacteriota</taxon>
        <taxon>Stenosarchaea group</taxon>
        <taxon>Halobacteria</taxon>
        <taxon>Halobacteriales</taxon>
        <taxon>Haloferacaceae</taxon>
        <taxon>Haloferax</taxon>
    </lineage>
</organism>
<evidence type="ECO:0000256" key="7">
    <source>
        <dbReference type="SAM" id="Phobius"/>
    </source>
</evidence>
<dbReference type="Proteomes" id="UP001596481">
    <property type="component" value="Unassembled WGS sequence"/>
</dbReference>
<evidence type="ECO:0000313" key="10">
    <source>
        <dbReference type="Proteomes" id="UP001596481"/>
    </source>
</evidence>
<dbReference type="PANTHER" id="PTHR44936:SF10">
    <property type="entry name" value="SENSOR PROTEIN RSTB"/>
    <property type="match status" value="1"/>
</dbReference>
<evidence type="ECO:0000256" key="2">
    <source>
        <dbReference type="ARBA" id="ARBA00012438"/>
    </source>
</evidence>
<dbReference type="InterPro" id="IPR036097">
    <property type="entry name" value="HisK_dim/P_sf"/>
</dbReference>
<gene>
    <name evidence="9" type="ORF">ACFQJC_07155</name>
</gene>
<evidence type="ECO:0000256" key="1">
    <source>
        <dbReference type="ARBA" id="ARBA00000085"/>
    </source>
</evidence>
<dbReference type="Gene3D" id="3.30.565.10">
    <property type="entry name" value="Histidine kinase-like ATPase, C-terminal domain"/>
    <property type="match status" value="1"/>
</dbReference>
<keyword evidence="7" id="KW-0472">Membrane</keyword>
<dbReference type="SUPFAM" id="SSF47384">
    <property type="entry name" value="Homodimeric domain of signal transducing histidine kinase"/>
    <property type="match status" value="1"/>
</dbReference>
<evidence type="ECO:0000313" key="9">
    <source>
        <dbReference type="EMBL" id="MFC7203288.1"/>
    </source>
</evidence>
<comment type="catalytic activity">
    <reaction evidence="1">
        <text>ATP + protein L-histidine = ADP + protein N-phospho-L-histidine.</text>
        <dbReference type="EC" id="2.7.13.3"/>
    </reaction>
</comment>
<dbReference type="InterPro" id="IPR036890">
    <property type="entry name" value="HATPase_C_sf"/>
</dbReference>
<keyword evidence="7" id="KW-0812">Transmembrane</keyword>
<accession>A0ABD5ZEG4</accession>
<dbReference type="EC" id="2.7.13.3" evidence="2"/>
<dbReference type="EMBL" id="JBHTAA010000002">
    <property type="protein sequence ID" value="MFC7203288.1"/>
    <property type="molecule type" value="Genomic_DNA"/>
</dbReference>
<evidence type="ECO:0000256" key="3">
    <source>
        <dbReference type="ARBA" id="ARBA00022679"/>
    </source>
</evidence>
<protein>
    <recommendedName>
        <fullName evidence="2">histidine kinase</fullName>
        <ecNumber evidence="2">2.7.13.3</ecNumber>
    </recommendedName>
</protein>
<dbReference type="PANTHER" id="PTHR44936">
    <property type="entry name" value="SENSOR PROTEIN CREC"/>
    <property type="match status" value="1"/>
</dbReference>
<keyword evidence="6" id="KW-0067">ATP-binding</keyword>
<dbReference type="SMART" id="SM00387">
    <property type="entry name" value="HATPase_c"/>
    <property type="match status" value="1"/>
</dbReference>
<dbReference type="InterPro" id="IPR003594">
    <property type="entry name" value="HATPase_dom"/>
</dbReference>
<evidence type="ECO:0000256" key="4">
    <source>
        <dbReference type="ARBA" id="ARBA00022741"/>
    </source>
</evidence>
<dbReference type="Pfam" id="PF02518">
    <property type="entry name" value="HATPase_c"/>
    <property type="match status" value="1"/>
</dbReference>
<dbReference type="SUPFAM" id="SSF55874">
    <property type="entry name" value="ATPase domain of HSP90 chaperone/DNA topoisomerase II/histidine kinase"/>
    <property type="match status" value="1"/>
</dbReference>
<feature type="transmembrane region" description="Helical" evidence="7">
    <location>
        <begin position="23"/>
        <end position="47"/>
    </location>
</feature>
<comment type="caution">
    <text evidence="9">The sequence shown here is derived from an EMBL/GenBank/DDBJ whole genome shotgun (WGS) entry which is preliminary data.</text>
</comment>
<evidence type="ECO:0000256" key="5">
    <source>
        <dbReference type="ARBA" id="ARBA00022777"/>
    </source>
</evidence>
<keyword evidence="3" id="KW-0808">Transferase</keyword>
<proteinExistence type="predicted"/>
<dbReference type="InterPro" id="IPR050980">
    <property type="entry name" value="2C_sensor_his_kinase"/>
</dbReference>
<dbReference type="AlphaFoldDB" id="A0ABD5ZEG4"/>
<feature type="domain" description="Histidine kinase" evidence="8">
    <location>
        <begin position="107"/>
        <end position="309"/>
    </location>
</feature>
<feature type="transmembrane region" description="Helical" evidence="7">
    <location>
        <begin position="59"/>
        <end position="79"/>
    </location>
</feature>
<name>A0ABD5ZEG4_9EURY</name>
<dbReference type="GO" id="GO:0005524">
    <property type="term" value="F:ATP binding"/>
    <property type="evidence" value="ECO:0007669"/>
    <property type="project" value="UniProtKB-KW"/>
</dbReference>
<keyword evidence="4" id="KW-0547">Nucleotide-binding</keyword>
<sequence length="310" mass="34419">MVLVGYVYRWLTTRQIGDETLRLAGWMFTGILVFGGSGVLVILYQRLLGGVFLRSTYSVLGWATGGIVIGLIVGIYDVARRISMREMVEALARAERLSEQLRVYNRVLRHDVRTAANITAGYADLVLESPASQAKSVEVINQQMDRIVRLTDQSRKIANLHRHSGDSDESFDFTDEIERRVAEIETEFPAVEVYLSLPTPPVAVTTPSLTIAFGELLRNAVEHNTNSTPEIEVLLTRDEDELTLRVEDNGPGTPQAEIDVLDAGYETQLEHSDGTGLWLVKWIVDELDGDLTFENDARSTVTIAVPTATV</sequence>
<dbReference type="InterPro" id="IPR005467">
    <property type="entry name" value="His_kinase_dom"/>
</dbReference>
<evidence type="ECO:0000256" key="6">
    <source>
        <dbReference type="ARBA" id="ARBA00022840"/>
    </source>
</evidence>
<dbReference type="GO" id="GO:0004673">
    <property type="term" value="F:protein histidine kinase activity"/>
    <property type="evidence" value="ECO:0007669"/>
    <property type="project" value="UniProtKB-EC"/>
</dbReference>
<dbReference type="PROSITE" id="PS50109">
    <property type="entry name" value="HIS_KIN"/>
    <property type="match status" value="1"/>
</dbReference>
<evidence type="ECO:0000259" key="8">
    <source>
        <dbReference type="PROSITE" id="PS50109"/>
    </source>
</evidence>
<dbReference type="RefSeq" id="WP_390222627.1">
    <property type="nucleotide sequence ID" value="NZ_JBHTAA010000002.1"/>
</dbReference>
<keyword evidence="10" id="KW-1185">Reference proteome</keyword>
<keyword evidence="5 9" id="KW-0418">Kinase</keyword>